<dbReference type="InterPro" id="IPR023707">
    <property type="entry name" value="OM_assembly_BamA"/>
</dbReference>
<dbReference type="PANTHER" id="PTHR12815:SF47">
    <property type="entry name" value="TRANSLOCATION AND ASSEMBLY MODULE SUBUNIT TAMA"/>
    <property type="match status" value="1"/>
</dbReference>
<dbReference type="InterPro" id="IPR010827">
    <property type="entry name" value="BamA/TamA_POTRA"/>
</dbReference>
<dbReference type="InterPro" id="IPR034746">
    <property type="entry name" value="POTRA"/>
</dbReference>
<dbReference type="EMBL" id="OENE01000025">
    <property type="protein sequence ID" value="SOU89183.1"/>
    <property type="molecule type" value="Genomic_DNA"/>
</dbReference>
<accession>A0A2I2M9F8</accession>
<gene>
    <name evidence="11" type="ORF">TNO010_310039</name>
</gene>
<evidence type="ECO:0000259" key="10">
    <source>
        <dbReference type="PROSITE" id="PS51779"/>
    </source>
</evidence>
<dbReference type="PIRSF" id="PIRSF006076">
    <property type="entry name" value="OM_assembly_OMP85"/>
    <property type="match status" value="1"/>
</dbReference>
<keyword evidence="2" id="KW-1134">Transmembrane beta strand</keyword>
<comment type="subcellular location">
    <subcellularLocation>
        <location evidence="1">Membrane</location>
    </subcellularLocation>
</comment>
<feature type="domain" description="POTRA" evidence="10">
    <location>
        <begin position="55"/>
        <end position="129"/>
    </location>
</feature>
<evidence type="ECO:0000313" key="11">
    <source>
        <dbReference type="EMBL" id="SOU89183.1"/>
    </source>
</evidence>
<keyword evidence="6" id="KW-0472">Membrane</keyword>
<dbReference type="NCBIfam" id="TIGR03303">
    <property type="entry name" value="OM_YaeT"/>
    <property type="match status" value="1"/>
</dbReference>
<dbReference type="PROSITE" id="PS51779">
    <property type="entry name" value="POTRA"/>
    <property type="match status" value="4"/>
</dbReference>
<feature type="chain" id="PRO_5014164301" description="Outer membrane protein assembly factor BamA" evidence="9">
    <location>
        <begin position="32"/>
        <end position="866"/>
    </location>
</feature>
<feature type="domain" description="POTRA" evidence="10">
    <location>
        <begin position="212"/>
        <end position="299"/>
    </location>
</feature>
<evidence type="ECO:0000256" key="7">
    <source>
        <dbReference type="ARBA" id="ARBA00023237"/>
    </source>
</evidence>
<dbReference type="Gene3D" id="2.40.160.50">
    <property type="entry name" value="membrane protein fhac: a member of the omp85/tpsb transporter family"/>
    <property type="match status" value="1"/>
</dbReference>
<dbReference type="InterPro" id="IPR039910">
    <property type="entry name" value="D15-like"/>
</dbReference>
<evidence type="ECO:0000256" key="2">
    <source>
        <dbReference type="ARBA" id="ARBA00022452"/>
    </source>
</evidence>
<feature type="domain" description="POTRA" evidence="10">
    <location>
        <begin position="390"/>
        <end position="464"/>
    </location>
</feature>
<dbReference type="GO" id="GO:0009279">
    <property type="term" value="C:cell outer membrane"/>
    <property type="evidence" value="ECO:0007669"/>
    <property type="project" value="UniProtKB-UniRule"/>
</dbReference>
<feature type="signal peptide" evidence="9">
    <location>
        <begin position="1"/>
        <end position="31"/>
    </location>
</feature>
<dbReference type="Pfam" id="PF01103">
    <property type="entry name" value="Omp85"/>
    <property type="match status" value="1"/>
</dbReference>
<keyword evidence="3" id="KW-0812">Transmembrane</keyword>
<dbReference type="InterPro" id="IPR000184">
    <property type="entry name" value="Bac_surfAg_D15"/>
</dbReference>
<protein>
    <recommendedName>
        <fullName evidence="8">Outer membrane protein assembly factor BamA</fullName>
    </recommendedName>
</protein>
<evidence type="ECO:0000256" key="8">
    <source>
        <dbReference type="NCBIfam" id="TIGR03303"/>
    </source>
</evidence>
<keyword evidence="7" id="KW-0998">Cell outer membrane</keyword>
<evidence type="ECO:0000256" key="3">
    <source>
        <dbReference type="ARBA" id="ARBA00022692"/>
    </source>
</evidence>
<dbReference type="PANTHER" id="PTHR12815">
    <property type="entry name" value="SORTING AND ASSEMBLY MACHINERY SAMM50 PROTEIN FAMILY MEMBER"/>
    <property type="match status" value="1"/>
</dbReference>
<evidence type="ECO:0000256" key="5">
    <source>
        <dbReference type="ARBA" id="ARBA00022737"/>
    </source>
</evidence>
<dbReference type="Proteomes" id="UP000490060">
    <property type="component" value="Unassembled WGS sequence"/>
</dbReference>
<sequence>MEKQANRLRSMNKYSYVAVFLIAFLSASVQAQKTVNNNRTTTSQNVIPYTKGNQYILGGITVTGLQKFSEQTIRVYTGLVDGQPIKLPGDKLTSAIKKLYESKQFSQVDVYLSKKDGETVYLVFDVTELPQLTNISISGLSKSKTKEIKKETELKKGMMVTDNLVTTTRNYIKKKYTDKGFLKTKVSLNTKKDSTDINTVSMNIFVDKGQRVKIKEINFTGNKALAGKTLRSAMKNTKRKFLGRFWKSSKYILDDYKKDLESILEKYSENGYRDARILSDQLTWNNDNTINLDIAIEEGRQYRFDDIKFIGNKNYTDDFLNRFLRIDKGDIYNGKVLKERISGDGTPNSQDIQTLYHNNGYLFSQINAIETSVQNDSITVEVRIREDEQATIKKVTVTGNEKTNDHVIYRELRVKPGDLFSRENIIRSIREIGQLGFFDANVTPDVKPDYQNKTADIDFSVVEKGGSQIELQGGYGGGSFIGTLGLSFNNFSLRNIFNKQAYKPLPMGDGQKLSLRLQASRTYNTYSFSFSEPWLGGKKPQSLSFSVYLSNQYRYDYNTNKVDKDQNLSILGASIGLGKRLQWPDDYFSLSQNISYQQIELKNYGYRVGSSTDVINKGSLNNLAYTVAFSRNSTGPSLIFPSYGSEFSIKAKATLPYSLINGKDYSEPLYPTTAERQDYLADKYKWLEYYKISAKGKWYTSLSQNNKLVLMSNFEMGYLGSYNDKLGATPVERFFVGGDGIAQGQLDGRETIGVRGYENNTLSIGPDGQNEGGTIYNKFQMEIRYSITDKPSASIYTLGFLEAGNSYQNFSEFSPFKLKRSAGVGVRIFMPAFGLLGIDFAHGFDPLPGQTQKSGWQTHFIIGRQF</sequence>
<reference evidence="11 12" key="1">
    <citation type="submission" date="2017-11" db="EMBL/GenBank/DDBJ databases">
        <authorList>
            <person name="Duchaud E."/>
        </authorList>
    </citation>
    <scope>NUCLEOTIDE SEQUENCE [LARGE SCALE GENOMIC DNA]</scope>
    <source>
        <strain evidence="11 12">TNO010</strain>
    </source>
</reference>
<name>A0A2I2M9F8_9FLAO</name>
<evidence type="ECO:0000256" key="6">
    <source>
        <dbReference type="ARBA" id="ARBA00023136"/>
    </source>
</evidence>
<dbReference type="Gene3D" id="3.10.20.310">
    <property type="entry name" value="membrane protein fhac"/>
    <property type="match status" value="5"/>
</dbReference>
<evidence type="ECO:0000256" key="1">
    <source>
        <dbReference type="ARBA" id="ARBA00004370"/>
    </source>
</evidence>
<dbReference type="GO" id="GO:0071709">
    <property type="term" value="P:membrane assembly"/>
    <property type="evidence" value="ECO:0007669"/>
    <property type="project" value="InterPro"/>
</dbReference>
<feature type="domain" description="POTRA" evidence="10">
    <location>
        <begin position="302"/>
        <end position="387"/>
    </location>
</feature>
<keyword evidence="4 9" id="KW-0732">Signal</keyword>
<evidence type="ECO:0000313" key="12">
    <source>
        <dbReference type="Proteomes" id="UP000490060"/>
    </source>
</evidence>
<evidence type="ECO:0000256" key="9">
    <source>
        <dbReference type="SAM" id="SignalP"/>
    </source>
</evidence>
<keyword evidence="5" id="KW-0677">Repeat</keyword>
<dbReference type="Pfam" id="PF07244">
    <property type="entry name" value="POTRA"/>
    <property type="match status" value="4"/>
</dbReference>
<dbReference type="AlphaFoldDB" id="A0A2I2M9F8"/>
<organism evidence="11 12">
    <name type="scientific">Tenacibaculum finnmarkense genomovar ulcerans</name>
    <dbReference type="NCBI Taxonomy" id="2781388"/>
    <lineage>
        <taxon>Bacteria</taxon>
        <taxon>Pseudomonadati</taxon>
        <taxon>Bacteroidota</taxon>
        <taxon>Flavobacteriia</taxon>
        <taxon>Flavobacteriales</taxon>
        <taxon>Flavobacteriaceae</taxon>
        <taxon>Tenacibaculum</taxon>
        <taxon>Tenacibaculum finnmarkense</taxon>
    </lineage>
</organism>
<evidence type="ECO:0000256" key="4">
    <source>
        <dbReference type="ARBA" id="ARBA00022729"/>
    </source>
</evidence>
<proteinExistence type="predicted"/>